<feature type="compositionally biased region" description="Polar residues" evidence="1">
    <location>
        <begin position="47"/>
        <end position="56"/>
    </location>
</feature>
<evidence type="ECO:0000313" key="2">
    <source>
        <dbReference type="EMBL" id="BES92363.1"/>
    </source>
</evidence>
<sequence length="100" mass="10966">MRIRSFDASRSSLRTGRWAGTFQDSTAEEQDEEGEREKTGGPAGISHSESLPSDRSSLVRLEADVTGLRDIAMRSRLSASNDAGHFSRCKGGGVERRHFP</sequence>
<dbReference type="Proteomes" id="UP001307889">
    <property type="component" value="Chromosome 3"/>
</dbReference>
<accession>A0ABN7AK80</accession>
<proteinExistence type="predicted"/>
<feature type="region of interest" description="Disordered" evidence="1">
    <location>
        <begin position="1"/>
        <end position="57"/>
    </location>
</feature>
<evidence type="ECO:0000313" key="3">
    <source>
        <dbReference type="Proteomes" id="UP001307889"/>
    </source>
</evidence>
<evidence type="ECO:0000256" key="1">
    <source>
        <dbReference type="SAM" id="MobiDB-lite"/>
    </source>
</evidence>
<keyword evidence="3" id="KW-1185">Reference proteome</keyword>
<protein>
    <submittedName>
        <fullName evidence="2">Uncharacterized protein</fullName>
    </submittedName>
</protein>
<organism evidence="2 3">
    <name type="scientific">Nesidiocoris tenuis</name>
    <dbReference type="NCBI Taxonomy" id="355587"/>
    <lineage>
        <taxon>Eukaryota</taxon>
        <taxon>Metazoa</taxon>
        <taxon>Ecdysozoa</taxon>
        <taxon>Arthropoda</taxon>
        <taxon>Hexapoda</taxon>
        <taxon>Insecta</taxon>
        <taxon>Pterygota</taxon>
        <taxon>Neoptera</taxon>
        <taxon>Paraneoptera</taxon>
        <taxon>Hemiptera</taxon>
        <taxon>Heteroptera</taxon>
        <taxon>Panheteroptera</taxon>
        <taxon>Cimicomorpha</taxon>
        <taxon>Miridae</taxon>
        <taxon>Dicyphina</taxon>
        <taxon>Nesidiocoris</taxon>
    </lineage>
</organism>
<reference evidence="2 3" key="1">
    <citation type="submission" date="2023-09" db="EMBL/GenBank/DDBJ databases">
        <title>Nesidiocoris tenuis whole genome shotgun sequence.</title>
        <authorList>
            <person name="Shibata T."/>
            <person name="Shimoda M."/>
            <person name="Kobayashi T."/>
            <person name="Uehara T."/>
        </authorList>
    </citation>
    <scope>NUCLEOTIDE SEQUENCE [LARGE SCALE GENOMIC DNA]</scope>
    <source>
        <strain evidence="2 3">Japan</strain>
    </source>
</reference>
<gene>
    <name evidence="2" type="ORF">NTJ_05172</name>
</gene>
<feature type="region of interest" description="Disordered" evidence="1">
    <location>
        <begin position="81"/>
        <end position="100"/>
    </location>
</feature>
<dbReference type="EMBL" id="AP028911">
    <property type="protein sequence ID" value="BES92363.1"/>
    <property type="molecule type" value="Genomic_DNA"/>
</dbReference>
<name>A0ABN7AK80_9HEMI</name>